<feature type="domain" description="HupH hydrogenase expression protein C-terminal" evidence="2">
    <location>
        <begin position="12"/>
        <end position="122"/>
    </location>
</feature>
<sequence>MSAMTPAEQEIAEKVLSEVETGLASLLETGASSVIDLRMLPRMSEAVYQHVQEALGKGETSILIDASARVEIVESACPGVWWATYHRPSGEIATEIIEIGFVPRLLAAGKAETAVGLKRLKNRGIGKAQAAE</sequence>
<organism evidence="3 4">
    <name type="scientific">Methylocystis echinoides</name>
    <dbReference type="NCBI Taxonomy" id="29468"/>
    <lineage>
        <taxon>Bacteria</taxon>
        <taxon>Pseudomonadati</taxon>
        <taxon>Pseudomonadota</taxon>
        <taxon>Alphaproteobacteria</taxon>
        <taxon>Hyphomicrobiales</taxon>
        <taxon>Methylocystaceae</taxon>
        <taxon>Methylocystis</taxon>
    </lineage>
</organism>
<dbReference type="AlphaFoldDB" id="A0A9W6LSL6"/>
<dbReference type="Gene3D" id="3.30.1370.140">
    <property type="entry name" value="HupH hydrogenase expression protein, C-terminal domain"/>
    <property type="match status" value="1"/>
</dbReference>
<evidence type="ECO:0000313" key="3">
    <source>
        <dbReference type="EMBL" id="GLI93444.1"/>
    </source>
</evidence>
<dbReference type="EMBL" id="BSEC01000001">
    <property type="protein sequence ID" value="GLI93444.1"/>
    <property type="molecule type" value="Genomic_DNA"/>
</dbReference>
<dbReference type="InterPro" id="IPR006894">
    <property type="entry name" value="HupH_Hydgase_express_prot_C"/>
</dbReference>
<dbReference type="RefSeq" id="WP_281803254.1">
    <property type="nucleotide sequence ID" value="NZ_BSEC01000001.1"/>
</dbReference>
<comment type="similarity">
    <text evidence="1">Belongs to the HupH/HyaF family.</text>
</comment>
<proteinExistence type="inferred from homology"/>
<gene>
    <name evidence="3" type="ORF">LMG27198_24360</name>
</gene>
<protein>
    <recommendedName>
        <fullName evidence="2">HupH hydrogenase expression protein C-terminal domain-containing protein</fullName>
    </recommendedName>
</protein>
<keyword evidence="4" id="KW-1185">Reference proteome</keyword>
<reference evidence="3" key="1">
    <citation type="journal article" date="2023" name="Int. J. Syst. Evol. Microbiol.">
        <title>Methylocystis iwaonis sp. nov., a type II methane-oxidizing bacterium from surface soil of a rice paddy field in Japan, and emended description of the genus Methylocystis (ex Whittenbury et al. 1970) Bowman et al. 1993.</title>
        <authorList>
            <person name="Kaise H."/>
            <person name="Sawadogo J.B."/>
            <person name="Alam M.S."/>
            <person name="Ueno C."/>
            <person name="Dianou D."/>
            <person name="Shinjo R."/>
            <person name="Asakawa S."/>
        </authorList>
    </citation>
    <scope>NUCLEOTIDE SEQUENCE</scope>
    <source>
        <strain evidence="3">LMG27198</strain>
    </source>
</reference>
<name>A0A9W6LSL6_9HYPH</name>
<dbReference type="InterPro" id="IPR038527">
    <property type="entry name" value="HupH_C_sf"/>
</dbReference>
<comment type="caution">
    <text evidence="3">The sequence shown here is derived from an EMBL/GenBank/DDBJ whole genome shotgun (WGS) entry which is preliminary data.</text>
</comment>
<dbReference type="Proteomes" id="UP001144323">
    <property type="component" value="Unassembled WGS sequence"/>
</dbReference>
<evidence type="ECO:0000259" key="2">
    <source>
        <dbReference type="Pfam" id="PF04809"/>
    </source>
</evidence>
<accession>A0A9W6LSL6</accession>
<dbReference type="Pfam" id="PF04809">
    <property type="entry name" value="HupH_C"/>
    <property type="match status" value="1"/>
</dbReference>
<evidence type="ECO:0000256" key="1">
    <source>
        <dbReference type="ARBA" id="ARBA00010832"/>
    </source>
</evidence>
<evidence type="ECO:0000313" key="4">
    <source>
        <dbReference type="Proteomes" id="UP001144323"/>
    </source>
</evidence>